<accession>A0A3S9W6D5</accession>
<evidence type="ECO:0000313" key="4">
    <source>
        <dbReference type="Proteomes" id="UP000276888"/>
    </source>
</evidence>
<feature type="region of interest" description="Disordered" evidence="1">
    <location>
        <begin position="197"/>
        <end position="250"/>
    </location>
</feature>
<dbReference type="EMBL" id="CP031423">
    <property type="protein sequence ID" value="AZS35559.1"/>
    <property type="molecule type" value="Genomic_DNA"/>
</dbReference>
<organism evidence="3 4">
    <name type="scientific">Microbacterium lemovicicum</name>
    <dbReference type="NCBI Taxonomy" id="1072463"/>
    <lineage>
        <taxon>Bacteria</taxon>
        <taxon>Bacillati</taxon>
        <taxon>Actinomycetota</taxon>
        <taxon>Actinomycetes</taxon>
        <taxon>Micrococcales</taxon>
        <taxon>Microbacteriaceae</taxon>
        <taxon>Microbacterium</taxon>
    </lineage>
</organism>
<dbReference type="SMART" id="SM00507">
    <property type="entry name" value="HNHc"/>
    <property type="match status" value="1"/>
</dbReference>
<dbReference type="InterPro" id="IPR003870">
    <property type="entry name" value="DUF222"/>
</dbReference>
<dbReference type="InterPro" id="IPR003615">
    <property type="entry name" value="HNH_nuc"/>
</dbReference>
<feature type="domain" description="HNH nuclease" evidence="2">
    <location>
        <begin position="345"/>
        <end position="397"/>
    </location>
</feature>
<dbReference type="Proteomes" id="UP000276888">
    <property type="component" value="Chromosome"/>
</dbReference>
<proteinExistence type="predicted"/>
<dbReference type="Gene3D" id="1.10.30.50">
    <property type="match status" value="1"/>
</dbReference>
<dbReference type="CDD" id="cd00085">
    <property type="entry name" value="HNHc"/>
    <property type="match status" value="1"/>
</dbReference>
<dbReference type="KEGG" id="mlv:CVS47_00151"/>
<evidence type="ECO:0000259" key="2">
    <source>
        <dbReference type="SMART" id="SM00507"/>
    </source>
</evidence>
<protein>
    <recommendedName>
        <fullName evidence="2">HNH nuclease domain-containing protein</fullName>
    </recommendedName>
</protein>
<dbReference type="Pfam" id="PF02720">
    <property type="entry name" value="DUF222"/>
    <property type="match status" value="1"/>
</dbReference>
<reference evidence="3 4" key="1">
    <citation type="submission" date="2018-08" db="EMBL/GenBank/DDBJ databases">
        <title>Microbacterium lemovicicum sp. nov., a bacterium isolated from a natural uranium-rich soil.</title>
        <authorList>
            <person name="ORTET P."/>
        </authorList>
    </citation>
    <scope>NUCLEOTIDE SEQUENCE [LARGE SCALE GENOMIC DNA]</scope>
    <source>
        <strain evidence="3 4">Viu22</strain>
    </source>
</reference>
<sequence length="442" mass="46804">MLSELVTTLQQAHRTIGALQALEAQLLSAAVTLAEEQASRRPAGTAESDLPLRSIAAELAAALRVSDRTVQRRLSDAHVAVDRFPAALAALADGRISRAHLSVIVDAGLGIDEAEARATYEARAVEKAAHETPGRLRAIVRALAEDARSRSIAQRHAEARRLRRVVVTDLDDGMAELLAVLPAALAHGIHDRLTQMAHATTKHGASAEGSDADNGHDAMAGAESGSGEGPMTDEEARDGSPAVDTDDPRSIDERRADLLCDLALTGLAHGHGDGLDAIVATVQVTVSVVTLAVGDGRPAMLTGHGPIDDDTAARLAAAAPAWDRLLADASSGAVLAVDQYRPSEDLRRFLRARDERCRFPGCGVSARRSDLDHTKDAARGGATAIENLAHLCRRHHVLKHQSAWTVEQAGGGVLRWTSPTKRIYLDSPAPVVRFVADDPPPF</sequence>
<gene>
    <name evidence="3" type="ORF">CVS47_00151</name>
</gene>
<dbReference type="AlphaFoldDB" id="A0A3S9W6D5"/>
<evidence type="ECO:0000313" key="3">
    <source>
        <dbReference type="EMBL" id="AZS35559.1"/>
    </source>
</evidence>
<keyword evidence="4" id="KW-1185">Reference proteome</keyword>
<name>A0A3S9W6D5_9MICO</name>
<evidence type="ECO:0000256" key="1">
    <source>
        <dbReference type="SAM" id="MobiDB-lite"/>
    </source>
</evidence>